<dbReference type="PANTHER" id="PTHR42818:SF1">
    <property type="entry name" value="SULFOPYRUVATE DECARBOXYLASE"/>
    <property type="match status" value="1"/>
</dbReference>
<dbReference type="EMBL" id="JAVDWR010000001">
    <property type="protein sequence ID" value="MDR7119211.1"/>
    <property type="molecule type" value="Genomic_DNA"/>
</dbReference>
<dbReference type="InterPro" id="IPR000399">
    <property type="entry name" value="TPP-bd_CS"/>
</dbReference>
<dbReference type="Pfam" id="PF02775">
    <property type="entry name" value="TPP_enzyme_C"/>
    <property type="match status" value="1"/>
</dbReference>
<dbReference type="PANTHER" id="PTHR42818">
    <property type="entry name" value="SULFOPYRUVATE DECARBOXYLASE SUBUNIT ALPHA"/>
    <property type="match status" value="1"/>
</dbReference>
<evidence type="ECO:0000256" key="1">
    <source>
        <dbReference type="ARBA" id="ARBA00022793"/>
    </source>
</evidence>
<dbReference type="CDD" id="cd07035">
    <property type="entry name" value="TPP_PYR_POX_like"/>
    <property type="match status" value="1"/>
</dbReference>
<comment type="caution">
    <text evidence="6">The sequence shown here is derived from an EMBL/GenBank/DDBJ whole genome shotgun (WGS) entry which is preliminary data.</text>
</comment>
<evidence type="ECO:0000259" key="5">
    <source>
        <dbReference type="Pfam" id="PF02776"/>
    </source>
</evidence>
<evidence type="ECO:0000256" key="3">
    <source>
        <dbReference type="ARBA" id="ARBA00023239"/>
    </source>
</evidence>
<protein>
    <submittedName>
        <fullName evidence="6">Phosphonopyruvate decarboxylase</fullName>
        <ecNumber evidence="6">4.1.1.82</ecNumber>
    </submittedName>
</protein>
<keyword evidence="1" id="KW-0210">Decarboxylase</keyword>
<dbReference type="Gene3D" id="3.40.50.970">
    <property type="match status" value="2"/>
</dbReference>
<dbReference type="PROSITE" id="PS00187">
    <property type="entry name" value="TPP_ENZYMES"/>
    <property type="match status" value="1"/>
</dbReference>
<reference evidence="6 7" key="1">
    <citation type="submission" date="2023-07" db="EMBL/GenBank/DDBJ databases">
        <title>Sorghum-associated microbial communities from plants grown in Nebraska, USA.</title>
        <authorList>
            <person name="Schachtman D."/>
        </authorList>
    </citation>
    <scope>NUCLEOTIDE SEQUENCE [LARGE SCALE GENOMIC DNA]</scope>
    <source>
        <strain evidence="6 7">4138</strain>
    </source>
</reference>
<organism evidence="6 7">
    <name type="scientific">Rheinheimera soli</name>
    <dbReference type="NCBI Taxonomy" id="443616"/>
    <lineage>
        <taxon>Bacteria</taxon>
        <taxon>Pseudomonadati</taxon>
        <taxon>Pseudomonadota</taxon>
        <taxon>Gammaproteobacteria</taxon>
        <taxon>Chromatiales</taxon>
        <taxon>Chromatiaceae</taxon>
        <taxon>Rheinheimera</taxon>
    </lineage>
</organism>
<evidence type="ECO:0000256" key="2">
    <source>
        <dbReference type="ARBA" id="ARBA00023052"/>
    </source>
</evidence>
<feature type="domain" description="Thiamine pyrophosphate enzyme TPP-binding" evidence="4">
    <location>
        <begin position="225"/>
        <end position="343"/>
    </location>
</feature>
<sequence length="375" mass="40056">MIQPNAFFQTLKQHQIEMFFGVPDSLLANLCAYVDDQLPASQHRITANEGNALAMAAGYHLASGKVAAVYLQNSGLGNLVNPLTSLTDAEVYKIPALLIIGWRGEPGVKDEPQHIKQGRITPALLDLLSIPYFVLDADSDYQQQVQQAVEYTQQHQSPVALLVRKGAFADHHSGRAVIAASSMKREEALAIVLDNLSGDEAVISTTGKTSREVFELRKQRGETQRDFLTVGAMGHTSSIALGVAMAQPERAVVCIDGDGSMLMHLGAMAIIGSVAPANLLHLILNNQSHESVGGQPTVAGEINIGALAASLNYKSYLTASTAAEVAAAMQQAKQLTGPVLLEVLIAQGSRDDLGRPDSTAEQNKTAFMRHIDASQ</sequence>
<dbReference type="InterPro" id="IPR011766">
    <property type="entry name" value="TPP_enzyme_TPP-bd"/>
</dbReference>
<dbReference type="InterPro" id="IPR051818">
    <property type="entry name" value="TPP_dependent_decarboxylase"/>
</dbReference>
<dbReference type="Pfam" id="PF02776">
    <property type="entry name" value="TPP_enzyme_N"/>
    <property type="match status" value="1"/>
</dbReference>
<gene>
    <name evidence="6" type="ORF">J2W69_000126</name>
</gene>
<evidence type="ECO:0000313" key="6">
    <source>
        <dbReference type="EMBL" id="MDR7119211.1"/>
    </source>
</evidence>
<dbReference type="InterPro" id="IPR012001">
    <property type="entry name" value="Thiamin_PyroP_enz_TPP-bd_dom"/>
</dbReference>
<keyword evidence="3 6" id="KW-0456">Lyase</keyword>
<dbReference type="InterPro" id="IPR029061">
    <property type="entry name" value="THDP-binding"/>
</dbReference>
<name>A0ABU1VU09_9GAMM</name>
<dbReference type="EC" id="4.1.1.82" evidence="6"/>
<evidence type="ECO:0000313" key="7">
    <source>
        <dbReference type="Proteomes" id="UP001257909"/>
    </source>
</evidence>
<dbReference type="InterPro" id="IPR017684">
    <property type="entry name" value="Phosphono-pyrv_decarboxylase"/>
</dbReference>
<dbReference type="RefSeq" id="WP_310273554.1">
    <property type="nucleotide sequence ID" value="NZ_JAVDWR010000001.1"/>
</dbReference>
<keyword evidence="2" id="KW-0786">Thiamine pyrophosphate</keyword>
<accession>A0ABU1VU09</accession>
<dbReference type="SUPFAM" id="SSF52518">
    <property type="entry name" value="Thiamin diphosphate-binding fold (THDP-binding)"/>
    <property type="match status" value="2"/>
</dbReference>
<dbReference type="Proteomes" id="UP001257909">
    <property type="component" value="Unassembled WGS sequence"/>
</dbReference>
<keyword evidence="7" id="KW-1185">Reference proteome</keyword>
<dbReference type="NCBIfam" id="TIGR03297">
    <property type="entry name" value="Ppyr-DeCO2ase"/>
    <property type="match status" value="1"/>
</dbReference>
<feature type="domain" description="Thiamine pyrophosphate enzyme N-terminal TPP-binding" evidence="5">
    <location>
        <begin position="6"/>
        <end position="115"/>
    </location>
</feature>
<proteinExistence type="predicted"/>
<evidence type="ECO:0000259" key="4">
    <source>
        <dbReference type="Pfam" id="PF02775"/>
    </source>
</evidence>
<dbReference type="GO" id="GO:0033980">
    <property type="term" value="F:phosphonopyruvate decarboxylase activity"/>
    <property type="evidence" value="ECO:0007669"/>
    <property type="project" value="UniProtKB-EC"/>
</dbReference>